<dbReference type="NCBIfam" id="TIGR02444">
    <property type="entry name" value="TIGR02444 family protein"/>
    <property type="match status" value="1"/>
</dbReference>
<dbReference type="Pfam" id="PF09523">
    <property type="entry name" value="DUF2390"/>
    <property type="match status" value="1"/>
</dbReference>
<evidence type="ECO:0000313" key="2">
    <source>
        <dbReference type="Proteomes" id="UP000664303"/>
    </source>
</evidence>
<dbReference type="InterPro" id="IPR012659">
    <property type="entry name" value="CHP02444"/>
</dbReference>
<protein>
    <submittedName>
        <fullName evidence="1">TIGR02444 family protein</fullName>
    </submittedName>
</protein>
<dbReference type="AlphaFoldDB" id="A0A939DIU2"/>
<organism evidence="1 2">
    <name type="scientific">Parahaliea mediterranea</name>
    <dbReference type="NCBI Taxonomy" id="651086"/>
    <lineage>
        <taxon>Bacteria</taxon>
        <taxon>Pseudomonadati</taxon>
        <taxon>Pseudomonadota</taxon>
        <taxon>Gammaproteobacteria</taxon>
        <taxon>Cellvibrionales</taxon>
        <taxon>Halieaceae</taxon>
        <taxon>Parahaliea</taxon>
    </lineage>
</organism>
<comment type="caution">
    <text evidence="1">The sequence shown here is derived from an EMBL/GenBank/DDBJ whole genome shotgun (WGS) entry which is preliminary data.</text>
</comment>
<keyword evidence="2" id="KW-1185">Reference proteome</keyword>
<proteinExistence type="predicted"/>
<dbReference type="EMBL" id="JAFKCZ010000013">
    <property type="protein sequence ID" value="MBN7798252.1"/>
    <property type="molecule type" value="Genomic_DNA"/>
</dbReference>
<sequence length="154" mass="17087">MDNPLWHFSLRHYARPGVESLCLEAQDRHGVDVNILLYAAWLARGERGVDRAHLQGLLLATEGWRRDVVAPLRELRRQWRQVPDVAALRGQLRALELQAERAQQDRIWEYSVAHPPRAASAGLRANLDAVFDASGVGETASAALVEALAEALAP</sequence>
<reference evidence="1" key="1">
    <citation type="submission" date="2021-02" db="EMBL/GenBank/DDBJ databases">
        <title>PHA producing bacteria isolated from coastal sediment in Guangdong, Shenzhen.</title>
        <authorList>
            <person name="Zheng W."/>
            <person name="Yu S."/>
            <person name="Huang Y."/>
        </authorList>
    </citation>
    <scope>NUCLEOTIDE SEQUENCE</scope>
    <source>
        <strain evidence="1">TN14-10</strain>
    </source>
</reference>
<dbReference type="Proteomes" id="UP000664303">
    <property type="component" value="Unassembled WGS sequence"/>
</dbReference>
<gene>
    <name evidence="1" type="ORF">JYP50_16705</name>
</gene>
<dbReference type="RefSeq" id="WP_206561701.1">
    <property type="nucleotide sequence ID" value="NZ_JAFKCZ010000013.1"/>
</dbReference>
<evidence type="ECO:0000313" key="1">
    <source>
        <dbReference type="EMBL" id="MBN7798252.1"/>
    </source>
</evidence>
<accession>A0A939DIU2</accession>
<name>A0A939DIU2_9GAMM</name>